<name>A0A9P6XRR1_9FUNG</name>
<sequence>MTLAVIPGPKKPFDLMSFLNPIYEEITQLNERGLKVVKNGQEILNGKVYLMCNTGDMPGVADLMNHMHHNGEYGCRFCPGKGKYEGSMCHINFAPIRSFEVLKSGVASNGNRGVPNILRNLVTF</sequence>
<proteinExistence type="predicted"/>
<reference evidence="1 2" key="1">
    <citation type="journal article" date="2020" name="Microb. Genom.">
        <title>Genetic diversity of clinical and environmental Mucorales isolates obtained from an investigation of mucormycosis cases among solid organ transplant recipients.</title>
        <authorList>
            <person name="Nguyen M.H."/>
            <person name="Kaul D."/>
            <person name="Muto C."/>
            <person name="Cheng S.J."/>
            <person name="Richter R.A."/>
            <person name="Bruno V.M."/>
            <person name="Liu G."/>
            <person name="Beyhan S."/>
            <person name="Sundermann A.J."/>
            <person name="Mounaud S."/>
            <person name="Pasculle A.W."/>
            <person name="Nierman W.C."/>
            <person name="Driscoll E."/>
            <person name="Cumbie R."/>
            <person name="Clancy C.J."/>
            <person name="Dupont C.L."/>
        </authorList>
    </citation>
    <scope>NUCLEOTIDE SEQUENCE [LARGE SCALE GENOMIC DNA]</scope>
    <source>
        <strain evidence="1 2">GL24</strain>
    </source>
</reference>
<comment type="caution">
    <text evidence="1">The sequence shown here is derived from an EMBL/GenBank/DDBJ whole genome shotgun (WGS) entry which is preliminary data.</text>
</comment>
<dbReference type="AlphaFoldDB" id="A0A9P6XRR1"/>
<dbReference type="Proteomes" id="UP000740926">
    <property type="component" value="Unassembled WGS sequence"/>
</dbReference>
<keyword evidence="2" id="KW-1185">Reference proteome</keyword>
<accession>A0A9P6XRR1</accession>
<gene>
    <name evidence="1" type="ORF">G6F50_017041</name>
</gene>
<evidence type="ECO:0000313" key="2">
    <source>
        <dbReference type="Proteomes" id="UP000740926"/>
    </source>
</evidence>
<protein>
    <submittedName>
        <fullName evidence="1">Uncharacterized protein</fullName>
    </submittedName>
</protein>
<organism evidence="1 2">
    <name type="scientific">Rhizopus delemar</name>
    <dbReference type="NCBI Taxonomy" id="936053"/>
    <lineage>
        <taxon>Eukaryota</taxon>
        <taxon>Fungi</taxon>
        <taxon>Fungi incertae sedis</taxon>
        <taxon>Mucoromycota</taxon>
        <taxon>Mucoromycotina</taxon>
        <taxon>Mucoromycetes</taxon>
        <taxon>Mucorales</taxon>
        <taxon>Mucorineae</taxon>
        <taxon>Rhizopodaceae</taxon>
        <taxon>Rhizopus</taxon>
    </lineage>
</organism>
<evidence type="ECO:0000313" key="1">
    <source>
        <dbReference type="EMBL" id="KAG1530861.1"/>
    </source>
</evidence>
<dbReference type="EMBL" id="JAANIU010011707">
    <property type="protein sequence ID" value="KAG1530861.1"/>
    <property type="molecule type" value="Genomic_DNA"/>
</dbReference>